<dbReference type="EC" id="2.4.99.23" evidence="10"/>
<name>A0A2P8QZQ1_9BACT</name>
<dbReference type="CDD" id="cd03789">
    <property type="entry name" value="GT9_LPS_heptosyltransferase"/>
    <property type="match status" value="1"/>
</dbReference>
<keyword evidence="5" id="KW-0328">Glycosyltransferase</keyword>
<evidence type="ECO:0000256" key="9">
    <source>
        <dbReference type="ARBA" id="ARBA00043995"/>
    </source>
</evidence>
<evidence type="ECO:0000256" key="13">
    <source>
        <dbReference type="ARBA" id="ARBA00049201"/>
    </source>
</evidence>
<evidence type="ECO:0000256" key="2">
    <source>
        <dbReference type="ARBA" id="ARBA00004713"/>
    </source>
</evidence>
<evidence type="ECO:0000256" key="11">
    <source>
        <dbReference type="ARBA" id="ARBA00044190"/>
    </source>
</evidence>
<dbReference type="InterPro" id="IPR011908">
    <property type="entry name" value="LipoPS_heptosylTferase-I"/>
</dbReference>
<dbReference type="PANTHER" id="PTHR30160:SF19">
    <property type="entry name" value="LIPOPOLYSACCHARIDE HEPTOSYLTRANSFERASE 1"/>
    <property type="match status" value="1"/>
</dbReference>
<dbReference type="GO" id="GO:0005829">
    <property type="term" value="C:cytosol"/>
    <property type="evidence" value="ECO:0007669"/>
    <property type="project" value="TreeGrafter"/>
</dbReference>
<proteinExistence type="inferred from homology"/>
<evidence type="ECO:0000313" key="15">
    <source>
        <dbReference type="Proteomes" id="UP000240535"/>
    </source>
</evidence>
<keyword evidence="3" id="KW-1003">Cell membrane</keyword>
<evidence type="ECO:0000256" key="4">
    <source>
        <dbReference type="ARBA" id="ARBA00022519"/>
    </source>
</evidence>
<organism evidence="14 15">
    <name type="scientific">Campylobacter blaseri</name>
    <dbReference type="NCBI Taxonomy" id="2042961"/>
    <lineage>
        <taxon>Bacteria</taxon>
        <taxon>Pseudomonadati</taxon>
        <taxon>Campylobacterota</taxon>
        <taxon>Epsilonproteobacteria</taxon>
        <taxon>Campylobacterales</taxon>
        <taxon>Campylobacteraceae</taxon>
        <taxon>Campylobacter</taxon>
    </lineage>
</organism>
<dbReference type="SUPFAM" id="SSF53756">
    <property type="entry name" value="UDP-Glycosyltransferase/glycogen phosphorylase"/>
    <property type="match status" value="1"/>
</dbReference>
<dbReference type="Pfam" id="PF01075">
    <property type="entry name" value="Glyco_transf_9"/>
    <property type="match status" value="1"/>
</dbReference>
<comment type="caution">
    <text evidence="14">The sequence shown here is derived from an EMBL/GenBank/DDBJ whole genome shotgun (WGS) entry which is preliminary data.</text>
</comment>
<dbReference type="OrthoDB" id="9760688at2"/>
<dbReference type="Gene3D" id="3.40.50.2000">
    <property type="entry name" value="Glycogen Phosphorylase B"/>
    <property type="match status" value="2"/>
</dbReference>
<dbReference type="InterPro" id="IPR051199">
    <property type="entry name" value="LPS_LOS_Heptosyltrfase"/>
</dbReference>
<gene>
    <name evidence="14" type="primary">waaC</name>
    <name evidence="14" type="ORF">CQ405_06235</name>
</gene>
<comment type="catalytic activity">
    <reaction evidence="13">
        <text>an alpha-Kdo-(2-&gt;4)-alpha-Kdo-(2-&gt;6)-lipid A + ADP-L-glycero-beta-D-manno-heptose = an L-alpha-D-Hep-(1-&gt;5)-[alpha-Kdo-(2-&gt;4)]-alpha-Kdo-(2-&gt;6)-lipid A + ADP + H(+)</text>
        <dbReference type="Rhea" id="RHEA:74067"/>
        <dbReference type="ChEBI" id="CHEBI:15378"/>
        <dbReference type="ChEBI" id="CHEBI:61506"/>
        <dbReference type="ChEBI" id="CHEBI:176431"/>
        <dbReference type="ChEBI" id="CHEBI:193068"/>
        <dbReference type="ChEBI" id="CHEBI:456216"/>
        <dbReference type="EC" id="2.4.99.23"/>
    </reaction>
</comment>
<dbReference type="SUPFAM" id="SSF56112">
    <property type="entry name" value="Protein kinase-like (PK-like)"/>
    <property type="match status" value="1"/>
</dbReference>
<dbReference type="InterPro" id="IPR002201">
    <property type="entry name" value="Glyco_trans_9"/>
</dbReference>
<reference evidence="15" key="1">
    <citation type="submission" date="2017-10" db="EMBL/GenBank/DDBJ databases">
        <title>Campylobacter species from seals.</title>
        <authorList>
            <person name="Gilbert M.J."/>
            <person name="Zomer A.L."/>
            <person name="Timmerman A.J."/>
            <person name="Duim B."/>
            <person name="Wagenaar J.A."/>
        </authorList>
    </citation>
    <scope>NUCLEOTIDE SEQUENCE [LARGE SCALE GENOMIC DNA]</scope>
    <source>
        <strain evidence="15">17S00004-5</strain>
    </source>
</reference>
<dbReference type="NCBIfam" id="TIGR02193">
    <property type="entry name" value="heptsyl_trn_I"/>
    <property type="match status" value="1"/>
</dbReference>
<comment type="subcellular location">
    <subcellularLocation>
        <location evidence="1">Cell inner membrane</location>
        <topology evidence="1">Peripheral membrane protein</topology>
        <orientation evidence="1">Cytoplasmic side</orientation>
    </subcellularLocation>
</comment>
<evidence type="ECO:0000256" key="7">
    <source>
        <dbReference type="ARBA" id="ARBA00022985"/>
    </source>
</evidence>
<evidence type="ECO:0000256" key="3">
    <source>
        <dbReference type="ARBA" id="ARBA00022475"/>
    </source>
</evidence>
<protein>
    <recommendedName>
        <fullName evidence="11">Lipopolysaccharide heptosyltransferase 1</fullName>
        <ecNumber evidence="10">2.4.99.23</ecNumber>
    </recommendedName>
    <alternativeName>
        <fullName evidence="12">ADP-heptose:lipopolysaccharide heptosyltransferase I</fullName>
    </alternativeName>
</protein>
<evidence type="ECO:0000256" key="10">
    <source>
        <dbReference type="ARBA" id="ARBA00044041"/>
    </source>
</evidence>
<dbReference type="RefSeq" id="WP_106871791.1">
    <property type="nucleotide sequence ID" value="NZ_CP053841.1"/>
</dbReference>
<dbReference type="InterPro" id="IPR011009">
    <property type="entry name" value="Kinase-like_dom_sf"/>
</dbReference>
<sequence length="583" mass="68499">MKIAIIKLSALGDIVHSSIVLQFIKKNIPSSEIHWICDERFSGILKDHEYIDRVISLKLKDKEFRDSYTRLKKLKKENYDIAIDLQGLIKSAIVGKIICSNLVGFDKNSIREKLAAKFYKDNFFIDYSENIILRNLKLVSRALNFNFNEDEIKNKKPCFAKLKREKPYNNISKILITIGSSWKSKIYPTNLQIQLINKLKNYEVYLCAGNKYEQEIAKEISAKTDAKILEKMDIQNLVTKMNEFDLVVGPDSGITHIAWAQNMPSLTIYGPTPSFRNSYITDVNLVIDSRKDINPLNLNKDSNYINLIKPDDIVVKIENIMDLVEKKELKEFVLNLDIESLNYISKIKFKNKIYWLKKARQTGPRKIQSFYSKIFNFDILILPEKKDKKNSLNYEYEKNLYFSKNGINVPRIRYKNDEFFIMEDSGKTLHELLKTCNEDEIKNLIDLSLEQLSKIHNIKEYHGGSQTRNFTYINDKMYVIDFEESFDAKTRLDVLQFRDFLLYLLSFTKIKNKKIDYRYIINRYIELTNNSFVEKKLLSYSKALKPFLKICNISFIKKRLGSDVKNFLNLFSDIEKLDDKNIF</sequence>
<evidence type="ECO:0000256" key="6">
    <source>
        <dbReference type="ARBA" id="ARBA00022679"/>
    </source>
</evidence>
<evidence type="ECO:0000256" key="8">
    <source>
        <dbReference type="ARBA" id="ARBA00023136"/>
    </source>
</evidence>
<dbReference type="PANTHER" id="PTHR30160">
    <property type="entry name" value="TETRAACYLDISACCHARIDE 4'-KINASE-RELATED"/>
    <property type="match status" value="1"/>
</dbReference>
<accession>A0A2P8QZQ1</accession>
<dbReference type="GO" id="GO:0009244">
    <property type="term" value="P:lipopolysaccharide core region biosynthetic process"/>
    <property type="evidence" value="ECO:0007669"/>
    <property type="project" value="InterPro"/>
</dbReference>
<comment type="pathway">
    <text evidence="2">Bacterial outer membrane biogenesis; LPS core biosynthesis.</text>
</comment>
<evidence type="ECO:0000256" key="12">
    <source>
        <dbReference type="ARBA" id="ARBA00044330"/>
    </source>
</evidence>
<evidence type="ECO:0000313" key="14">
    <source>
        <dbReference type="EMBL" id="PSM51725.1"/>
    </source>
</evidence>
<evidence type="ECO:0000256" key="1">
    <source>
        <dbReference type="ARBA" id="ARBA00004515"/>
    </source>
</evidence>
<keyword evidence="15" id="KW-1185">Reference proteome</keyword>
<comment type="similarity">
    <text evidence="9">Belongs to the glycosyltransferase 9 family.</text>
</comment>
<keyword evidence="6 14" id="KW-0808">Transferase</keyword>
<dbReference type="EMBL" id="PDHH01000005">
    <property type="protein sequence ID" value="PSM51725.1"/>
    <property type="molecule type" value="Genomic_DNA"/>
</dbReference>
<dbReference type="GO" id="GO:0008713">
    <property type="term" value="F:ADP-heptose-lipopolysaccharide heptosyltransferase activity"/>
    <property type="evidence" value="ECO:0007669"/>
    <property type="project" value="TreeGrafter"/>
</dbReference>
<dbReference type="GO" id="GO:0005886">
    <property type="term" value="C:plasma membrane"/>
    <property type="evidence" value="ECO:0007669"/>
    <property type="project" value="UniProtKB-SubCell"/>
</dbReference>
<evidence type="ECO:0000256" key="5">
    <source>
        <dbReference type="ARBA" id="ARBA00022676"/>
    </source>
</evidence>
<keyword evidence="7" id="KW-0448">Lipopolysaccharide biosynthesis</keyword>
<keyword evidence="4" id="KW-0997">Cell inner membrane</keyword>
<dbReference type="Proteomes" id="UP000240535">
    <property type="component" value="Unassembled WGS sequence"/>
</dbReference>
<dbReference type="AlphaFoldDB" id="A0A2P8QZQ1"/>
<keyword evidence="8" id="KW-0472">Membrane</keyword>